<comment type="caution">
    <text evidence="2">The sequence shown here is derived from an EMBL/GenBank/DDBJ whole genome shotgun (WGS) entry which is preliminary data.</text>
</comment>
<accession>A0A916NJY5</accession>
<keyword evidence="3" id="KW-1185">Reference proteome</keyword>
<evidence type="ECO:0000256" key="1">
    <source>
        <dbReference type="PIRNR" id="PIRNR016897"/>
    </source>
</evidence>
<evidence type="ECO:0000313" key="2">
    <source>
        <dbReference type="EMBL" id="CAG7640973.1"/>
    </source>
</evidence>
<dbReference type="InterPro" id="IPR006699">
    <property type="entry name" value="GlpP"/>
</dbReference>
<comment type="function">
    <text evidence="1">Regulates expression of the glpD operon. In the presence of glycerol 3-phosphate (G3P) causes antitermination of transcription of glpD at the inverted repeat of the leader region to enhance its transcription. Binds and stabilizes glpD leader mRNA.</text>
</comment>
<gene>
    <name evidence="2" type="primary">glpP_2</name>
    <name evidence="2" type="ORF">PAESOLCIP111_04192</name>
</gene>
<dbReference type="GO" id="GO:0006071">
    <property type="term" value="P:glycerol metabolic process"/>
    <property type="evidence" value="ECO:0007669"/>
    <property type="project" value="InterPro"/>
</dbReference>
<name>A0A916NJY5_9BACL</name>
<dbReference type="AlphaFoldDB" id="A0A916NJY5"/>
<keyword evidence="1" id="KW-0694">RNA-binding</keyword>
<dbReference type="Proteomes" id="UP000693672">
    <property type="component" value="Unassembled WGS sequence"/>
</dbReference>
<evidence type="ECO:0000313" key="3">
    <source>
        <dbReference type="Proteomes" id="UP000693672"/>
    </source>
</evidence>
<organism evidence="2 3">
    <name type="scientific">Paenibacillus solanacearum</name>
    <dbReference type="NCBI Taxonomy" id="2048548"/>
    <lineage>
        <taxon>Bacteria</taxon>
        <taxon>Bacillati</taxon>
        <taxon>Bacillota</taxon>
        <taxon>Bacilli</taxon>
        <taxon>Bacillales</taxon>
        <taxon>Paenibacillaceae</taxon>
        <taxon>Paenibacillus</taxon>
    </lineage>
</organism>
<dbReference type="PIRSF" id="PIRSF016897">
    <property type="entry name" value="GlpP"/>
    <property type="match status" value="1"/>
</dbReference>
<dbReference type="Pfam" id="PF04309">
    <property type="entry name" value="G3P_antiterm"/>
    <property type="match status" value="1"/>
</dbReference>
<keyword evidence="1" id="KW-0319">Glycerol metabolism</keyword>
<keyword evidence="1" id="KW-0804">Transcription</keyword>
<dbReference type="PANTHER" id="PTHR35787">
    <property type="entry name" value="GLYCEROL UPTAKE OPERON ANTITERMINATOR REGULATORY PROTEIN"/>
    <property type="match status" value="1"/>
</dbReference>
<proteinExistence type="predicted"/>
<dbReference type="RefSeq" id="WP_218093917.1">
    <property type="nucleotide sequence ID" value="NZ_CAJVAS010000021.1"/>
</dbReference>
<reference evidence="2" key="1">
    <citation type="submission" date="2021-06" db="EMBL/GenBank/DDBJ databases">
        <authorList>
            <person name="Criscuolo A."/>
        </authorList>
    </citation>
    <scope>NUCLEOTIDE SEQUENCE</scope>
    <source>
        <strain evidence="2">CIP111600</strain>
    </source>
</reference>
<keyword evidence="1" id="KW-0805">Transcription regulation</keyword>
<sequence>MYPIVDLVEHQTIAAVQKADELDRALESPVNIIFLLTGSIFNIGDLVNRIKAANKHVFIHMEFIEGIAADRSGVAYVAQHIQPTGIISTKSNLIRGAKEAGLMAIQRIFLIDRSAVVRGIKAAEQSQPDAIEVMPGVMPRVIREMTDMTTLPIIAGGLVGNIREIEEALQAGALAVSAGTNELWNF</sequence>
<dbReference type="EMBL" id="CAJVAS010000021">
    <property type="protein sequence ID" value="CAG7640973.1"/>
    <property type="molecule type" value="Genomic_DNA"/>
</dbReference>
<dbReference type="GO" id="GO:0006355">
    <property type="term" value="P:regulation of DNA-templated transcription"/>
    <property type="evidence" value="ECO:0007669"/>
    <property type="project" value="InterPro"/>
</dbReference>
<protein>
    <recommendedName>
        <fullName evidence="1">Glycerol uptake operon antiterminator regulatory protein</fullName>
    </recommendedName>
</protein>
<dbReference type="PANTHER" id="PTHR35787:SF1">
    <property type="entry name" value="GLYCEROL UPTAKE OPERON ANTITERMINATOR REGULATORY PROTEIN"/>
    <property type="match status" value="1"/>
</dbReference>